<organism evidence="2 3">
    <name type="scientific">Pseudovibrio denitrificans</name>
    <dbReference type="NCBI Taxonomy" id="258256"/>
    <lineage>
        <taxon>Bacteria</taxon>
        <taxon>Pseudomonadati</taxon>
        <taxon>Pseudomonadota</taxon>
        <taxon>Alphaproteobacteria</taxon>
        <taxon>Hyphomicrobiales</taxon>
        <taxon>Stappiaceae</taxon>
        <taxon>Pseudovibrio</taxon>
    </lineage>
</organism>
<gene>
    <name evidence="2" type="ORF">SAMN05444141_102680</name>
</gene>
<dbReference type="EMBL" id="FPBD01000002">
    <property type="protein sequence ID" value="SFT67264.1"/>
    <property type="molecule type" value="Genomic_DNA"/>
</dbReference>
<protein>
    <submittedName>
        <fullName evidence="2">Uncharacterized protein</fullName>
    </submittedName>
</protein>
<sequence>MAQEVRNKWIRSEISVGNIVTIIGLIVSLAIGWQELRSSQEDHGRRIVALEAKSLKADNDKIETVRFVAEIRSDIKYLRNAIERIERTKPE</sequence>
<dbReference type="AlphaFoldDB" id="A0A1I6ZX52"/>
<name>A0A1I6ZX52_9HYPH</name>
<accession>A0A1I6ZX52</accession>
<dbReference type="Proteomes" id="UP000183371">
    <property type="component" value="Unassembled WGS sequence"/>
</dbReference>
<dbReference type="RefSeq" id="WP_054782875.1">
    <property type="nucleotide sequence ID" value="NZ_FPBD01000002.1"/>
</dbReference>
<keyword evidence="3" id="KW-1185">Reference proteome</keyword>
<keyword evidence="1" id="KW-1133">Transmembrane helix</keyword>
<reference evidence="3" key="1">
    <citation type="submission" date="2016-10" db="EMBL/GenBank/DDBJ databases">
        <authorList>
            <person name="Varghese N."/>
            <person name="Submissions S."/>
        </authorList>
    </citation>
    <scope>NUCLEOTIDE SEQUENCE [LARGE SCALE GENOMIC DNA]</scope>
    <source>
        <strain evidence="3">DSM 17465</strain>
    </source>
</reference>
<feature type="transmembrane region" description="Helical" evidence="1">
    <location>
        <begin position="12"/>
        <end position="33"/>
    </location>
</feature>
<evidence type="ECO:0000313" key="3">
    <source>
        <dbReference type="Proteomes" id="UP000183371"/>
    </source>
</evidence>
<evidence type="ECO:0000256" key="1">
    <source>
        <dbReference type="SAM" id="Phobius"/>
    </source>
</evidence>
<evidence type="ECO:0000313" key="2">
    <source>
        <dbReference type="EMBL" id="SFT67264.1"/>
    </source>
</evidence>
<keyword evidence="1" id="KW-0472">Membrane</keyword>
<proteinExistence type="predicted"/>
<keyword evidence="1" id="KW-0812">Transmembrane</keyword>